<keyword evidence="2" id="KW-0238">DNA-binding</keyword>
<name>A0A4U0FFV1_9BACL</name>
<evidence type="ECO:0000259" key="4">
    <source>
        <dbReference type="Pfam" id="PF13305"/>
    </source>
</evidence>
<dbReference type="Pfam" id="PF13305">
    <property type="entry name" value="TetR_C_33"/>
    <property type="match status" value="1"/>
</dbReference>
<dbReference type="SUPFAM" id="SSF46689">
    <property type="entry name" value="Homeodomain-like"/>
    <property type="match status" value="1"/>
</dbReference>
<keyword evidence="1" id="KW-0805">Transcription regulation</keyword>
<dbReference type="PANTHER" id="PTHR30055">
    <property type="entry name" value="HTH-TYPE TRANSCRIPTIONAL REGULATOR RUTR"/>
    <property type="match status" value="1"/>
</dbReference>
<dbReference type="InterPro" id="IPR036271">
    <property type="entry name" value="Tet_transcr_reg_TetR-rel_C_sf"/>
</dbReference>
<keyword evidence="6" id="KW-1185">Reference proteome</keyword>
<dbReference type="OrthoDB" id="71867at2"/>
<dbReference type="EMBL" id="SUPK01000004">
    <property type="protein sequence ID" value="TJY42242.1"/>
    <property type="molecule type" value="Genomic_DNA"/>
</dbReference>
<protein>
    <submittedName>
        <fullName evidence="5">TetR/AcrR family transcriptional regulator</fullName>
    </submittedName>
</protein>
<dbReference type="InterPro" id="IPR050109">
    <property type="entry name" value="HTH-type_TetR-like_transc_reg"/>
</dbReference>
<dbReference type="GO" id="GO:0003700">
    <property type="term" value="F:DNA-binding transcription factor activity"/>
    <property type="evidence" value="ECO:0007669"/>
    <property type="project" value="TreeGrafter"/>
</dbReference>
<evidence type="ECO:0000256" key="1">
    <source>
        <dbReference type="ARBA" id="ARBA00023015"/>
    </source>
</evidence>
<organism evidence="5 6">
    <name type="scientific">Cohnella pontilimi</name>
    <dbReference type="NCBI Taxonomy" id="2564100"/>
    <lineage>
        <taxon>Bacteria</taxon>
        <taxon>Bacillati</taxon>
        <taxon>Bacillota</taxon>
        <taxon>Bacilli</taxon>
        <taxon>Bacillales</taxon>
        <taxon>Paenibacillaceae</taxon>
        <taxon>Cohnella</taxon>
    </lineage>
</organism>
<dbReference type="SUPFAM" id="SSF48498">
    <property type="entry name" value="Tetracyclin repressor-like, C-terminal domain"/>
    <property type="match status" value="1"/>
</dbReference>
<sequence>MMPRAGLDTQTVLTAAAEIADTKGVEELTLATLAQKLGVRSPSLYNHVHGLPGLRNKLVIYGMNQMREAMARAAIGKSKDEAVRAIAEAYLEFVRRHPGVYEATNRYPDMNDPAVQKAAGEVVEVVIQVLQAYGLKDDTAIHIVRGFRSMLHGFASIEQQGGFGIPLDLNESFRMLVDTLLAGIHALHEVK</sequence>
<dbReference type="RefSeq" id="WP_136777497.1">
    <property type="nucleotide sequence ID" value="NZ_SUPK01000004.1"/>
</dbReference>
<evidence type="ECO:0000256" key="3">
    <source>
        <dbReference type="ARBA" id="ARBA00023163"/>
    </source>
</evidence>
<dbReference type="Proteomes" id="UP000309673">
    <property type="component" value="Unassembled WGS sequence"/>
</dbReference>
<dbReference type="InterPro" id="IPR009057">
    <property type="entry name" value="Homeodomain-like_sf"/>
</dbReference>
<evidence type="ECO:0000256" key="2">
    <source>
        <dbReference type="ARBA" id="ARBA00023125"/>
    </source>
</evidence>
<dbReference type="AlphaFoldDB" id="A0A4U0FFV1"/>
<accession>A0A4U0FFV1</accession>
<reference evidence="5 6" key="1">
    <citation type="submission" date="2019-04" db="EMBL/GenBank/DDBJ databases">
        <title>Cohnella sp. nov., isolated from soil.</title>
        <authorList>
            <person name="Kim W."/>
        </authorList>
    </citation>
    <scope>NUCLEOTIDE SEQUENCE [LARGE SCALE GENOMIC DNA]</scope>
    <source>
        <strain evidence="5 6">CAU 1483</strain>
    </source>
</reference>
<feature type="domain" description="HTH-type transcriptional regulator MT1864/Rv1816-like C-terminal" evidence="4">
    <location>
        <begin position="83"/>
        <end position="180"/>
    </location>
</feature>
<dbReference type="Gene3D" id="1.10.357.10">
    <property type="entry name" value="Tetracycline Repressor, domain 2"/>
    <property type="match status" value="1"/>
</dbReference>
<dbReference type="PANTHER" id="PTHR30055:SF151">
    <property type="entry name" value="TRANSCRIPTIONAL REGULATORY PROTEIN"/>
    <property type="match status" value="1"/>
</dbReference>
<dbReference type="InterPro" id="IPR025996">
    <property type="entry name" value="MT1864/Rv1816-like_C"/>
</dbReference>
<keyword evidence="3" id="KW-0804">Transcription</keyword>
<gene>
    <name evidence="5" type="ORF">E5161_09550</name>
</gene>
<proteinExistence type="predicted"/>
<dbReference type="Gene3D" id="1.10.10.60">
    <property type="entry name" value="Homeodomain-like"/>
    <property type="match status" value="1"/>
</dbReference>
<dbReference type="GO" id="GO:0000976">
    <property type="term" value="F:transcription cis-regulatory region binding"/>
    <property type="evidence" value="ECO:0007669"/>
    <property type="project" value="TreeGrafter"/>
</dbReference>
<evidence type="ECO:0000313" key="6">
    <source>
        <dbReference type="Proteomes" id="UP000309673"/>
    </source>
</evidence>
<evidence type="ECO:0000313" key="5">
    <source>
        <dbReference type="EMBL" id="TJY42242.1"/>
    </source>
</evidence>
<comment type="caution">
    <text evidence="5">The sequence shown here is derived from an EMBL/GenBank/DDBJ whole genome shotgun (WGS) entry which is preliminary data.</text>
</comment>